<protein>
    <submittedName>
        <fullName evidence="2">Uncharacterized protein</fullName>
    </submittedName>
</protein>
<name>A0A6A6RWR6_9PLEO</name>
<feature type="compositionally biased region" description="Basic and acidic residues" evidence="1">
    <location>
        <begin position="200"/>
        <end position="211"/>
    </location>
</feature>
<reference evidence="2" key="1">
    <citation type="journal article" date="2020" name="Stud. Mycol.">
        <title>101 Dothideomycetes genomes: a test case for predicting lifestyles and emergence of pathogens.</title>
        <authorList>
            <person name="Haridas S."/>
            <person name="Albert R."/>
            <person name="Binder M."/>
            <person name="Bloem J."/>
            <person name="Labutti K."/>
            <person name="Salamov A."/>
            <person name="Andreopoulos B."/>
            <person name="Baker S."/>
            <person name="Barry K."/>
            <person name="Bills G."/>
            <person name="Bluhm B."/>
            <person name="Cannon C."/>
            <person name="Castanera R."/>
            <person name="Culley D."/>
            <person name="Daum C."/>
            <person name="Ezra D."/>
            <person name="Gonzalez J."/>
            <person name="Henrissat B."/>
            <person name="Kuo A."/>
            <person name="Liang C."/>
            <person name="Lipzen A."/>
            <person name="Lutzoni F."/>
            <person name="Magnuson J."/>
            <person name="Mondo S."/>
            <person name="Nolan M."/>
            <person name="Ohm R."/>
            <person name="Pangilinan J."/>
            <person name="Park H.-J."/>
            <person name="Ramirez L."/>
            <person name="Alfaro M."/>
            <person name="Sun H."/>
            <person name="Tritt A."/>
            <person name="Yoshinaga Y."/>
            <person name="Zwiers L.-H."/>
            <person name="Turgeon B."/>
            <person name="Goodwin S."/>
            <person name="Spatafora J."/>
            <person name="Crous P."/>
            <person name="Grigoriev I."/>
        </authorList>
    </citation>
    <scope>NUCLEOTIDE SEQUENCE</scope>
    <source>
        <strain evidence="2">CBS 473.64</strain>
    </source>
</reference>
<sequence>MCWIALSPKEAKKRHGHNRRTSSAHESTVEEVVRIRHGARSPRLEKIHIVTPGISVSDEHPHYHHDHHPYIHHHHPHLHPHLHHFHPLHMHPLHLHPDHPDHHHHKLHGHGKRRHSPAPAPAPPPPSRSPSSCPSPREPVYRTQIVEPQMREMQETTRIALREARPERRDRGRLRRVAGYEVLGREVPWSWDCVSSVASESKRSGRNERKGNGGVKFPPFGSMDRWM</sequence>
<accession>A0A6A6RWR6</accession>
<feature type="compositionally biased region" description="Pro residues" evidence="1">
    <location>
        <begin position="118"/>
        <end position="128"/>
    </location>
</feature>
<evidence type="ECO:0000313" key="2">
    <source>
        <dbReference type="EMBL" id="KAF2639986.1"/>
    </source>
</evidence>
<feature type="region of interest" description="Disordered" evidence="1">
    <location>
        <begin position="199"/>
        <end position="227"/>
    </location>
</feature>
<gene>
    <name evidence="2" type="ORF">P280DRAFT_24393</name>
</gene>
<dbReference type="OrthoDB" id="3797508at2759"/>
<proteinExistence type="predicted"/>
<feature type="region of interest" description="Disordered" evidence="1">
    <location>
        <begin position="6"/>
        <end position="29"/>
    </location>
</feature>
<evidence type="ECO:0000313" key="3">
    <source>
        <dbReference type="Proteomes" id="UP000799753"/>
    </source>
</evidence>
<feature type="compositionally biased region" description="Basic residues" evidence="1">
    <location>
        <begin position="11"/>
        <end position="22"/>
    </location>
</feature>
<feature type="compositionally biased region" description="Basic residues" evidence="1">
    <location>
        <begin position="62"/>
        <end position="94"/>
    </location>
</feature>
<feature type="region of interest" description="Disordered" evidence="1">
    <location>
        <begin position="59"/>
        <end position="143"/>
    </location>
</feature>
<dbReference type="EMBL" id="MU006785">
    <property type="protein sequence ID" value="KAF2639986.1"/>
    <property type="molecule type" value="Genomic_DNA"/>
</dbReference>
<dbReference type="Proteomes" id="UP000799753">
    <property type="component" value="Unassembled WGS sequence"/>
</dbReference>
<dbReference type="AlphaFoldDB" id="A0A6A6RWR6"/>
<evidence type="ECO:0000256" key="1">
    <source>
        <dbReference type="SAM" id="MobiDB-lite"/>
    </source>
</evidence>
<feature type="compositionally biased region" description="Basic residues" evidence="1">
    <location>
        <begin position="102"/>
        <end position="116"/>
    </location>
</feature>
<keyword evidence="3" id="KW-1185">Reference proteome</keyword>
<organism evidence="2 3">
    <name type="scientific">Massarina eburnea CBS 473.64</name>
    <dbReference type="NCBI Taxonomy" id="1395130"/>
    <lineage>
        <taxon>Eukaryota</taxon>
        <taxon>Fungi</taxon>
        <taxon>Dikarya</taxon>
        <taxon>Ascomycota</taxon>
        <taxon>Pezizomycotina</taxon>
        <taxon>Dothideomycetes</taxon>
        <taxon>Pleosporomycetidae</taxon>
        <taxon>Pleosporales</taxon>
        <taxon>Massarineae</taxon>
        <taxon>Massarinaceae</taxon>
        <taxon>Massarina</taxon>
    </lineage>
</organism>